<evidence type="ECO:0000313" key="1">
    <source>
        <dbReference type="EMBL" id="SFK98980.1"/>
    </source>
</evidence>
<sequence>MFVVTYRNSILGMGESEEQVVKEATSLLENLELEEKFYVLSRLQVAAISQNAFKQISSNRTVTLRRVDSVLEAI</sequence>
<proteinExistence type="predicted"/>
<accession>A0A1I4E1X2</accession>
<evidence type="ECO:0000313" key="2">
    <source>
        <dbReference type="Proteomes" id="UP000199598"/>
    </source>
</evidence>
<organism evidence="1 2">
    <name type="scientific">Pseudovibrio ascidiaceicola</name>
    <dbReference type="NCBI Taxonomy" id="285279"/>
    <lineage>
        <taxon>Bacteria</taxon>
        <taxon>Pseudomonadati</taxon>
        <taxon>Pseudomonadota</taxon>
        <taxon>Alphaproteobacteria</taxon>
        <taxon>Hyphomicrobiales</taxon>
        <taxon>Stappiaceae</taxon>
        <taxon>Pseudovibrio</taxon>
    </lineage>
</organism>
<name>A0A1I4E1X2_9HYPH</name>
<dbReference type="EMBL" id="FOSK01000013">
    <property type="protein sequence ID" value="SFK98980.1"/>
    <property type="molecule type" value="Genomic_DNA"/>
</dbReference>
<gene>
    <name evidence="1" type="ORF">SAMN04488518_11391</name>
</gene>
<protein>
    <submittedName>
        <fullName evidence="1">Uncharacterized protein</fullName>
    </submittedName>
</protein>
<comment type="caution">
    <text evidence="1">The sequence shown here is derived from an EMBL/GenBank/DDBJ whole genome shotgun (WGS) entry which is preliminary data.</text>
</comment>
<dbReference type="Proteomes" id="UP000199598">
    <property type="component" value="Unassembled WGS sequence"/>
</dbReference>
<reference evidence="1 2" key="1">
    <citation type="submission" date="2016-10" db="EMBL/GenBank/DDBJ databases">
        <authorList>
            <person name="Varghese N."/>
            <person name="Submissions S."/>
        </authorList>
    </citation>
    <scope>NUCLEOTIDE SEQUENCE [LARGE SCALE GENOMIC DNA]</scope>
    <source>
        <strain evidence="1 2">DSM 16392</strain>
    </source>
</reference>
<dbReference type="RefSeq" id="WP_093522692.1">
    <property type="nucleotide sequence ID" value="NZ_FOSK01000013.1"/>
</dbReference>
<keyword evidence="2" id="KW-1185">Reference proteome</keyword>